<dbReference type="HOGENOM" id="CLU_002874_0_0_1"/>
<comment type="similarity">
    <text evidence="1">Belongs to the WD repeat RTC1 family.</text>
</comment>
<dbReference type="GeneID" id="19238016"/>
<evidence type="ECO:0000256" key="2">
    <source>
        <dbReference type="ARBA" id="ARBA00015098"/>
    </source>
</evidence>
<dbReference type="EMBL" id="KE721112">
    <property type="protein sequence ID" value="ERF72176.1"/>
    <property type="molecule type" value="Genomic_DNA"/>
</dbReference>
<feature type="compositionally biased region" description="Gly residues" evidence="10">
    <location>
        <begin position="1380"/>
        <end position="1391"/>
    </location>
</feature>
<feature type="region of interest" description="Disordered" evidence="10">
    <location>
        <begin position="642"/>
        <end position="671"/>
    </location>
</feature>
<evidence type="ECO:0000256" key="4">
    <source>
        <dbReference type="ARBA" id="ARBA00022723"/>
    </source>
</evidence>
<feature type="repeat" description="WD" evidence="9">
    <location>
        <begin position="193"/>
        <end position="235"/>
    </location>
</feature>
<dbReference type="PROSITE" id="PS00678">
    <property type="entry name" value="WD_REPEATS_1"/>
    <property type="match status" value="1"/>
</dbReference>
<evidence type="ECO:0000256" key="1">
    <source>
        <dbReference type="ARBA" id="ARBA00008863"/>
    </source>
</evidence>
<keyword evidence="6 8" id="KW-0863">Zinc-finger</keyword>
<evidence type="ECO:0000256" key="5">
    <source>
        <dbReference type="ARBA" id="ARBA00022737"/>
    </source>
</evidence>
<dbReference type="InterPro" id="IPR020472">
    <property type="entry name" value="WD40_PAC1"/>
</dbReference>
<dbReference type="PROSITE" id="PS50294">
    <property type="entry name" value="WD_REPEATS_REGION"/>
    <property type="match status" value="2"/>
</dbReference>
<dbReference type="Gene3D" id="2.130.10.10">
    <property type="entry name" value="YVTN repeat-like/Quinoprotein amine dehydrogenase"/>
    <property type="match status" value="2"/>
</dbReference>
<protein>
    <recommendedName>
        <fullName evidence="2">Restriction of telomere capping protein 1</fullName>
    </recommendedName>
</protein>
<evidence type="ECO:0000256" key="8">
    <source>
        <dbReference type="PROSITE-ProRule" id="PRU00175"/>
    </source>
</evidence>
<evidence type="ECO:0000313" key="12">
    <source>
        <dbReference type="EMBL" id="ERF72176.1"/>
    </source>
</evidence>
<dbReference type="PROSITE" id="PS50089">
    <property type="entry name" value="ZF_RING_2"/>
    <property type="match status" value="1"/>
</dbReference>
<reference evidence="13" key="1">
    <citation type="journal article" date="2014" name="BMC Genomics">
        <title>Genome characteristics reveal the impact of lichenization on lichen-forming fungus Endocarpon pusillum Hedwig (Verrucariales, Ascomycota).</title>
        <authorList>
            <person name="Wang Y.-Y."/>
            <person name="Liu B."/>
            <person name="Zhang X.-Y."/>
            <person name="Zhou Q.-M."/>
            <person name="Zhang T."/>
            <person name="Li H."/>
            <person name="Yu Y.-F."/>
            <person name="Zhang X.-L."/>
            <person name="Hao X.-Y."/>
            <person name="Wang M."/>
            <person name="Wang L."/>
            <person name="Wei J.-C."/>
        </authorList>
    </citation>
    <scope>NUCLEOTIDE SEQUENCE [LARGE SCALE GENOMIC DNA]</scope>
    <source>
        <strain evidence="13">Z07020 / HMAS-L-300199</strain>
    </source>
</reference>
<dbReference type="GO" id="GO:0005829">
    <property type="term" value="C:cytosol"/>
    <property type="evidence" value="ECO:0007669"/>
    <property type="project" value="TreeGrafter"/>
</dbReference>
<feature type="region of interest" description="Disordered" evidence="10">
    <location>
        <begin position="876"/>
        <end position="904"/>
    </location>
</feature>
<feature type="repeat" description="WD" evidence="9">
    <location>
        <begin position="289"/>
        <end position="330"/>
    </location>
</feature>
<feature type="compositionally biased region" description="Basic and acidic residues" evidence="10">
    <location>
        <begin position="1312"/>
        <end position="1325"/>
    </location>
</feature>
<feature type="compositionally biased region" description="Basic and acidic residues" evidence="10">
    <location>
        <begin position="919"/>
        <end position="945"/>
    </location>
</feature>
<dbReference type="OMA" id="QTWRIVK"/>
<name>U1GK17_ENDPU</name>
<evidence type="ECO:0000256" key="3">
    <source>
        <dbReference type="ARBA" id="ARBA00022574"/>
    </source>
</evidence>
<dbReference type="GO" id="GO:0008270">
    <property type="term" value="F:zinc ion binding"/>
    <property type="evidence" value="ECO:0007669"/>
    <property type="project" value="UniProtKB-KW"/>
</dbReference>
<dbReference type="PANTHER" id="PTHR46200:SF1">
    <property type="entry name" value="GATOR COMPLEX PROTEIN WDR24"/>
    <property type="match status" value="1"/>
</dbReference>
<organism evidence="12 13">
    <name type="scientific">Endocarpon pusillum (strain Z07020 / HMAS-L-300199)</name>
    <name type="common">Lichen-forming fungus</name>
    <dbReference type="NCBI Taxonomy" id="1263415"/>
    <lineage>
        <taxon>Eukaryota</taxon>
        <taxon>Fungi</taxon>
        <taxon>Dikarya</taxon>
        <taxon>Ascomycota</taxon>
        <taxon>Pezizomycotina</taxon>
        <taxon>Eurotiomycetes</taxon>
        <taxon>Chaetothyriomycetidae</taxon>
        <taxon>Verrucariales</taxon>
        <taxon>Verrucariaceae</taxon>
        <taxon>Endocarpon</taxon>
    </lineage>
</organism>
<gene>
    <name evidence="12" type="ORF">EPUS_02967</name>
</gene>
<dbReference type="SUPFAM" id="SSF50978">
    <property type="entry name" value="WD40 repeat-like"/>
    <property type="match status" value="1"/>
</dbReference>
<dbReference type="OrthoDB" id="60955at2759"/>
<feature type="compositionally biased region" description="Polar residues" evidence="10">
    <location>
        <begin position="479"/>
        <end position="488"/>
    </location>
</feature>
<feature type="compositionally biased region" description="Basic and acidic residues" evidence="10">
    <location>
        <begin position="1405"/>
        <end position="1416"/>
    </location>
</feature>
<feature type="compositionally biased region" description="Polar residues" evidence="10">
    <location>
        <begin position="876"/>
        <end position="902"/>
    </location>
</feature>
<feature type="region of interest" description="Disordered" evidence="10">
    <location>
        <begin position="919"/>
        <end position="1015"/>
    </location>
</feature>
<dbReference type="InterPro" id="IPR001841">
    <property type="entry name" value="Znf_RING"/>
</dbReference>
<feature type="compositionally biased region" description="Low complexity" evidence="10">
    <location>
        <begin position="946"/>
        <end position="958"/>
    </location>
</feature>
<dbReference type="InterPro" id="IPR036322">
    <property type="entry name" value="WD40_repeat_dom_sf"/>
</dbReference>
<dbReference type="InterPro" id="IPR001680">
    <property type="entry name" value="WD40_rpt"/>
</dbReference>
<dbReference type="PROSITE" id="PS50082">
    <property type="entry name" value="WD_REPEATS_2"/>
    <property type="match status" value="2"/>
</dbReference>
<keyword evidence="7" id="KW-0862">Zinc</keyword>
<dbReference type="Pfam" id="PF00400">
    <property type="entry name" value="WD40"/>
    <property type="match status" value="2"/>
</dbReference>
<dbReference type="Proteomes" id="UP000019373">
    <property type="component" value="Unassembled WGS sequence"/>
</dbReference>
<dbReference type="InterPro" id="IPR037590">
    <property type="entry name" value="WDR24"/>
</dbReference>
<feature type="compositionally biased region" description="Pro residues" evidence="10">
    <location>
        <begin position="15"/>
        <end position="25"/>
    </location>
</feature>
<keyword evidence="4" id="KW-0479">Metal-binding</keyword>
<proteinExistence type="inferred from homology"/>
<accession>U1GK17</accession>
<dbReference type="PRINTS" id="PR00320">
    <property type="entry name" value="GPROTEINBRPT"/>
</dbReference>
<dbReference type="PANTHER" id="PTHR46200">
    <property type="entry name" value="GATOR COMPLEX PROTEIN WDR24"/>
    <property type="match status" value="1"/>
</dbReference>
<feature type="domain" description="RING-type" evidence="11">
    <location>
        <begin position="1202"/>
        <end position="1267"/>
    </location>
</feature>
<dbReference type="GO" id="GO:0061700">
    <property type="term" value="C:GATOR2 complex"/>
    <property type="evidence" value="ECO:0007669"/>
    <property type="project" value="TreeGrafter"/>
</dbReference>
<feature type="region of interest" description="Disordered" evidence="10">
    <location>
        <begin position="1307"/>
        <end position="1416"/>
    </location>
</feature>
<feature type="region of interest" description="Disordered" evidence="10">
    <location>
        <begin position="510"/>
        <end position="532"/>
    </location>
</feature>
<evidence type="ECO:0000256" key="6">
    <source>
        <dbReference type="ARBA" id="ARBA00022771"/>
    </source>
</evidence>
<evidence type="ECO:0000256" key="9">
    <source>
        <dbReference type="PROSITE-ProRule" id="PRU00221"/>
    </source>
</evidence>
<evidence type="ECO:0000256" key="7">
    <source>
        <dbReference type="ARBA" id="ARBA00022833"/>
    </source>
</evidence>
<feature type="region of interest" description="Disordered" evidence="10">
    <location>
        <begin position="1"/>
        <end position="30"/>
    </location>
</feature>
<dbReference type="GO" id="GO:0016239">
    <property type="term" value="P:positive regulation of macroautophagy"/>
    <property type="evidence" value="ECO:0007669"/>
    <property type="project" value="TreeGrafter"/>
</dbReference>
<evidence type="ECO:0000259" key="11">
    <source>
        <dbReference type="PROSITE" id="PS50089"/>
    </source>
</evidence>
<dbReference type="GO" id="GO:0005774">
    <property type="term" value="C:vacuolar membrane"/>
    <property type="evidence" value="ECO:0007669"/>
    <property type="project" value="TreeGrafter"/>
</dbReference>
<dbReference type="RefSeq" id="XP_007802245.1">
    <property type="nucleotide sequence ID" value="XM_007804054.1"/>
</dbReference>
<evidence type="ECO:0000256" key="10">
    <source>
        <dbReference type="SAM" id="MobiDB-lite"/>
    </source>
</evidence>
<dbReference type="SMART" id="SM00320">
    <property type="entry name" value="WD40"/>
    <property type="match status" value="4"/>
</dbReference>
<keyword evidence="13" id="KW-1185">Reference proteome</keyword>
<dbReference type="GO" id="GO:1904263">
    <property type="term" value="P:positive regulation of TORC1 signaling"/>
    <property type="evidence" value="ECO:0007669"/>
    <property type="project" value="TreeGrafter"/>
</dbReference>
<keyword evidence="3 9" id="KW-0853">WD repeat</keyword>
<dbReference type="eggNOG" id="KOG0269">
    <property type="taxonomic scope" value="Eukaryota"/>
</dbReference>
<dbReference type="InterPro" id="IPR015943">
    <property type="entry name" value="WD40/YVTN_repeat-like_dom_sf"/>
</dbReference>
<sequence length="1416" mass="155939">MPDSGRLNHSTPAQVLPPPPPPLPPSRAISHRPGVLQRFIAPLSLGLTQRLPIGQGHQSSGARTQDEPTRLHTYTPLLVQTVAHKTGIPIAAVDISPNKTHAILAGKEILKTVRVADRKITEDLNLRSAVISYASAHGSHNGTAIASQRRDFLSATDVKWSHAEYDSIIATAANNGRLSIYDVKRPEQELLWLHEHTRQIHTLGFNPFQGALLLSGSHDGTVKYWDLRMSSREKSSHTLKSTKQFSGRAEAVRHLRWSPIDGVEFITCTDGGTIFKWDSRKMDRPELRINGHEKACYSVDWHPDGRHVVSGSADKNVKVWDFKNPDRRQKPCFQFRAPQVVMNIRWRPASWSSALHSKGDWQSTQLAVGYNADDPRVHIWDLRRPLIPFRELDRYNSPATSLLWCTKDLLWTVGNEGMFTQTDVHYSPQPPEQISPCTMDWLPTGEYVVFTENQGRRRSIESDDPPVGSRNTGRDDFSSGEQVMTSRSMTDDEGIHEHLLGPMYKRAQANRGSVQAARSLGNTPPSRDDPNTVMPLDKTIYDENNMFHNGQIGVVGKTTGAAIDLPTFQYLAENYARPAIEAERKQNPAEILKRLEEAFKTNGDVCDQVSMHRLAQTWRILGAVIVPELQAWADRNRRERLSQTLKGSSRDDETDGLIPGIQLPPGSSNGAERFERLLGTTQAVKGDRFKEIVRSERGKLNHEAESTSNMATPLARPMPDSIVPGPSKSPRALSLDDHSDAIPQLPLSVIAAHSTAAVASRVLRSDVDKSLGTVSTDDALSPDRPGDAAYATTKLPEGHISTQAIGPQTVKRSKSDWFSAGEFRSGDHHRREHNKRAALLDYKAQPKTILHFDSPYEETAQKGLAITSNRHNSAESLEMFSESTSGSHRAKSLVSSESTGASYENKASIASDDWAYHHRDSLEPHSSPEDAQRHNSRMKEPREQQRSTSRNSDRSTSSFPDAPFDFEQPPTKHQPHGWVRAVSRSPQPLNHQRLTDREPSPSPSPSPTADELQSPHYVYTDFQPLDLQDYYINDQAKPWSALPLVSQMIAFDLDLGENHAQFSTHLLMHIHPFFFHHKYRKKQPPPGALALPQTVADRLLHPHLSHRIIESIFQQHHTLLKSLSLHLPAAELRNLCVEFDISSVYRSRIRPDEDPESSLNDGYSLQITCTNPNCSAPLTFDSTSSYMIPLSCTRCYTPRPPCPICLSLQHPSQQQATQLSSRHAETAGTDTAGPAHLWTFCQSCGHSAHMSCMETWLGRATSQGECPSAGCGHDCAPGEVRRRRVADLAAAAVAAAAVVVVVQGDKQTTGEAKGRNDGGGGDKRNGGSSMKDTWRAPQSAAVERTRGLLRSSVASTAVGTGNGSGSEREVGRGGAPAAAGVGGGGGGGGSPIGRKVVRLMTPGEEMSRAVDEPILS</sequence>
<keyword evidence="5" id="KW-0677">Repeat</keyword>
<feature type="region of interest" description="Disordered" evidence="10">
    <location>
        <begin position="452"/>
        <end position="490"/>
    </location>
</feature>
<evidence type="ECO:0000313" key="13">
    <source>
        <dbReference type="Proteomes" id="UP000019373"/>
    </source>
</evidence>
<dbReference type="InterPro" id="IPR019775">
    <property type="entry name" value="WD40_repeat_CS"/>
</dbReference>